<accession>A0A502HR49</accession>
<evidence type="ECO:0000313" key="2">
    <source>
        <dbReference type="Proteomes" id="UP000317933"/>
    </source>
</evidence>
<organism evidence="1 2">
    <name type="scientific">Pseudomonas arsenicoxydans</name>
    <dbReference type="NCBI Taxonomy" id="702115"/>
    <lineage>
        <taxon>Bacteria</taxon>
        <taxon>Pseudomonadati</taxon>
        <taxon>Pseudomonadota</taxon>
        <taxon>Gammaproteobacteria</taxon>
        <taxon>Pseudomonadales</taxon>
        <taxon>Pseudomonadaceae</taxon>
        <taxon>Pseudomonas</taxon>
    </lineage>
</organism>
<dbReference type="Pfam" id="PF07409">
    <property type="entry name" value="GP46"/>
    <property type="match status" value="1"/>
</dbReference>
<dbReference type="AlphaFoldDB" id="A0A502HR49"/>
<gene>
    <name evidence="1" type="ORF">EAH78_18250</name>
</gene>
<dbReference type="EMBL" id="RCZE01000008">
    <property type="protein sequence ID" value="TPG76305.1"/>
    <property type="molecule type" value="Genomic_DNA"/>
</dbReference>
<dbReference type="InterPro" id="IPR010877">
    <property type="entry name" value="Phage_Mu_Gp46"/>
</dbReference>
<name>A0A502HR49_9PSED</name>
<sequence>MRDVKLIQGEDGIYDLSLSGLEIDSVQTMETAIIVSLFTDGRADASQVPDPLNRRGWIGDAISEVRRKIGSTLWLYSQARMTSKTVAAIKDAANEALRWFIDDEKTDDITVAVIPALSKVTLLIDFVIGASTQRYALEWKLS</sequence>
<proteinExistence type="predicted"/>
<dbReference type="RefSeq" id="WP_140668744.1">
    <property type="nucleotide sequence ID" value="NZ_RCZE01000008.1"/>
</dbReference>
<evidence type="ECO:0008006" key="3">
    <source>
        <dbReference type="Google" id="ProtNLM"/>
    </source>
</evidence>
<evidence type="ECO:0000313" key="1">
    <source>
        <dbReference type="EMBL" id="TPG76305.1"/>
    </source>
</evidence>
<comment type="caution">
    <text evidence="1">The sequence shown here is derived from an EMBL/GenBank/DDBJ whole genome shotgun (WGS) entry which is preliminary data.</text>
</comment>
<reference evidence="1 2" key="1">
    <citation type="journal article" date="2019" name="Environ. Microbiol.">
        <title>Species interactions and distinct microbial communities in high Arctic permafrost affected cryosols are associated with the CH4 and CO2 gas fluxes.</title>
        <authorList>
            <person name="Altshuler I."/>
            <person name="Hamel J."/>
            <person name="Turney S."/>
            <person name="Magnuson E."/>
            <person name="Levesque R."/>
            <person name="Greer C."/>
            <person name="Whyte L.G."/>
        </authorList>
    </citation>
    <scope>NUCLEOTIDE SEQUENCE [LARGE SCALE GENOMIC DNA]</scope>
    <source>
        <strain evidence="1 2">E3</strain>
    </source>
</reference>
<protein>
    <recommendedName>
        <fullName evidence="3">Mu-like prophage protein gp46</fullName>
    </recommendedName>
</protein>
<dbReference type="Proteomes" id="UP000317933">
    <property type="component" value="Unassembled WGS sequence"/>
</dbReference>